<comment type="caution">
    <text evidence="3">The sequence shown here is derived from an EMBL/GenBank/DDBJ whole genome shotgun (WGS) entry which is preliminary data.</text>
</comment>
<evidence type="ECO:0000256" key="1">
    <source>
        <dbReference type="SAM" id="Phobius"/>
    </source>
</evidence>
<name>A0A2P8C7D4_9BACT</name>
<protein>
    <submittedName>
        <fullName evidence="3">Transporter family-2 protein</fullName>
    </submittedName>
</protein>
<gene>
    <name evidence="3" type="ORF">CLV93_11214</name>
    <name evidence="2" type="ORF">JCM18694_25300</name>
</gene>
<dbReference type="OrthoDB" id="9097160at2"/>
<dbReference type="RefSeq" id="WP_106543485.1">
    <property type="nucleotide sequence ID" value="NZ_BLAU01000001.1"/>
</dbReference>
<dbReference type="EMBL" id="PYGC01000012">
    <property type="protein sequence ID" value="PSK80879.1"/>
    <property type="molecule type" value="Genomic_DNA"/>
</dbReference>
<feature type="transmembrane region" description="Helical" evidence="1">
    <location>
        <begin position="96"/>
        <end position="114"/>
    </location>
</feature>
<feature type="transmembrane region" description="Helical" evidence="1">
    <location>
        <begin position="126"/>
        <end position="145"/>
    </location>
</feature>
<dbReference type="Proteomes" id="UP000396862">
    <property type="component" value="Unassembled WGS sequence"/>
</dbReference>
<evidence type="ECO:0000313" key="5">
    <source>
        <dbReference type="Proteomes" id="UP000396862"/>
    </source>
</evidence>
<dbReference type="GO" id="GO:0005886">
    <property type="term" value="C:plasma membrane"/>
    <property type="evidence" value="ECO:0007669"/>
    <property type="project" value="TreeGrafter"/>
</dbReference>
<evidence type="ECO:0000313" key="2">
    <source>
        <dbReference type="EMBL" id="GET22284.1"/>
    </source>
</evidence>
<dbReference type="AlphaFoldDB" id="A0A2P8C7D4"/>
<keyword evidence="1" id="KW-0472">Membrane</keyword>
<dbReference type="Proteomes" id="UP000240621">
    <property type="component" value="Unassembled WGS sequence"/>
</dbReference>
<evidence type="ECO:0000313" key="3">
    <source>
        <dbReference type="EMBL" id="PSK80879.1"/>
    </source>
</evidence>
<dbReference type="InterPro" id="IPR006750">
    <property type="entry name" value="YdcZ"/>
</dbReference>
<evidence type="ECO:0000313" key="4">
    <source>
        <dbReference type="Proteomes" id="UP000240621"/>
    </source>
</evidence>
<dbReference type="PANTHER" id="PTHR34821">
    <property type="entry name" value="INNER MEMBRANE PROTEIN YDCZ"/>
    <property type="match status" value="1"/>
</dbReference>
<reference evidence="2 5" key="2">
    <citation type="submission" date="2019-10" db="EMBL/GenBank/DDBJ databases">
        <title>Prolixibacter strains distinguished by the presence of nitrate reductase genes were adept at nitrate-dependent anaerobic corrosion of metallic iron and carbon steel.</title>
        <authorList>
            <person name="Iino T."/>
            <person name="Shono N."/>
            <person name="Ito K."/>
            <person name="Nakamura R."/>
            <person name="Sueoka K."/>
            <person name="Harayama S."/>
            <person name="Ohkuma M."/>
        </authorList>
    </citation>
    <scope>NUCLEOTIDE SEQUENCE [LARGE SCALE GENOMIC DNA]</scope>
    <source>
        <strain evidence="2 5">MIC1-1</strain>
    </source>
</reference>
<feature type="transmembrane region" description="Helical" evidence="1">
    <location>
        <begin position="6"/>
        <end position="25"/>
    </location>
</feature>
<accession>A0A2P8C7D4</accession>
<organism evidence="3 4">
    <name type="scientific">Prolixibacter denitrificans</name>
    <dbReference type="NCBI Taxonomy" id="1541063"/>
    <lineage>
        <taxon>Bacteria</taxon>
        <taxon>Pseudomonadati</taxon>
        <taxon>Bacteroidota</taxon>
        <taxon>Bacteroidia</taxon>
        <taxon>Marinilabiliales</taxon>
        <taxon>Prolixibacteraceae</taxon>
        <taxon>Prolixibacter</taxon>
    </lineage>
</organism>
<reference evidence="3 4" key="1">
    <citation type="submission" date="2018-03" db="EMBL/GenBank/DDBJ databases">
        <title>Genomic Encyclopedia of Archaeal and Bacterial Type Strains, Phase II (KMG-II): from individual species to whole genera.</title>
        <authorList>
            <person name="Goeker M."/>
        </authorList>
    </citation>
    <scope>NUCLEOTIDE SEQUENCE [LARGE SCALE GENOMIC DNA]</scope>
    <source>
        <strain evidence="3 4">DSM 27267</strain>
    </source>
</reference>
<dbReference type="EMBL" id="BLAU01000001">
    <property type="protein sequence ID" value="GET22284.1"/>
    <property type="molecule type" value="Genomic_DNA"/>
</dbReference>
<feature type="transmembrane region" description="Helical" evidence="1">
    <location>
        <begin position="37"/>
        <end position="60"/>
    </location>
</feature>
<proteinExistence type="predicted"/>
<dbReference type="PANTHER" id="PTHR34821:SF2">
    <property type="entry name" value="INNER MEMBRANE PROTEIN YDCZ"/>
    <property type="match status" value="1"/>
</dbReference>
<keyword evidence="5" id="KW-1185">Reference proteome</keyword>
<sequence>MNKLLIIFLVMIVGSLVAWQGAINAQLGKMLSHPLQAAFISFLGGTLALAAALMLMQVGFPSFQVIKGVPPYLMIGGLLGAIFVTSVILFVPKIGVANVLIAAVAGQLILSLIIDNYGLLGVPKQHISVSRIAGTLLVIAGLYLVNQK</sequence>
<dbReference type="Pfam" id="PF04657">
    <property type="entry name" value="DMT_YdcZ"/>
    <property type="match status" value="1"/>
</dbReference>
<feature type="transmembrane region" description="Helical" evidence="1">
    <location>
        <begin position="72"/>
        <end position="91"/>
    </location>
</feature>
<keyword evidence="1" id="KW-1133">Transmembrane helix</keyword>
<keyword evidence="1" id="KW-0812">Transmembrane</keyword>